<dbReference type="Proteomes" id="UP001185069">
    <property type="component" value="Unassembled WGS sequence"/>
</dbReference>
<dbReference type="RefSeq" id="WP_296361572.1">
    <property type="nucleotide sequence ID" value="NZ_BAAAHY010000006.1"/>
</dbReference>
<evidence type="ECO:0000313" key="3">
    <source>
        <dbReference type="Proteomes" id="UP001185069"/>
    </source>
</evidence>
<dbReference type="EMBL" id="JAVDQF010000001">
    <property type="protein sequence ID" value="MDR6271209.1"/>
    <property type="molecule type" value="Genomic_DNA"/>
</dbReference>
<proteinExistence type="predicted"/>
<protein>
    <recommendedName>
        <fullName evidence="4">MT0933-like antitoxin protein</fullName>
    </recommendedName>
</protein>
<evidence type="ECO:0000313" key="2">
    <source>
        <dbReference type="EMBL" id="MDR6271209.1"/>
    </source>
</evidence>
<dbReference type="InterPro" id="IPR028037">
    <property type="entry name" value="Antitoxin_Rv0909/MT0933"/>
</dbReference>
<organism evidence="2 3">
    <name type="scientific">Arthrobacter russicus</name>
    <dbReference type="NCBI Taxonomy" id="172040"/>
    <lineage>
        <taxon>Bacteria</taxon>
        <taxon>Bacillati</taxon>
        <taxon>Actinomycetota</taxon>
        <taxon>Actinomycetes</taxon>
        <taxon>Micrococcales</taxon>
        <taxon>Micrococcaceae</taxon>
        <taxon>Arthrobacter</taxon>
    </lineage>
</organism>
<evidence type="ECO:0000256" key="1">
    <source>
        <dbReference type="SAM" id="MobiDB-lite"/>
    </source>
</evidence>
<reference evidence="2 3" key="1">
    <citation type="submission" date="2023-07" db="EMBL/GenBank/DDBJ databases">
        <title>Sequencing the genomes of 1000 actinobacteria strains.</title>
        <authorList>
            <person name="Klenk H.-P."/>
        </authorList>
    </citation>
    <scope>NUCLEOTIDE SEQUENCE [LARGE SCALE GENOMIC DNA]</scope>
    <source>
        <strain evidence="2 3">DSM 14555</strain>
    </source>
</reference>
<dbReference type="Pfam" id="PF14013">
    <property type="entry name" value="MT0933_antitox"/>
    <property type="match status" value="1"/>
</dbReference>
<feature type="compositionally biased region" description="Low complexity" evidence="1">
    <location>
        <begin position="64"/>
        <end position="89"/>
    </location>
</feature>
<feature type="region of interest" description="Disordered" evidence="1">
    <location>
        <begin position="59"/>
        <end position="89"/>
    </location>
</feature>
<name>A0ABU1JFI8_9MICC</name>
<gene>
    <name evidence="2" type="ORF">JOE69_003447</name>
</gene>
<accession>A0ABU1JFI8</accession>
<evidence type="ECO:0008006" key="4">
    <source>
        <dbReference type="Google" id="ProtNLM"/>
    </source>
</evidence>
<sequence length="89" mass="8914">MGLFDEIKGKAGDLVGGNKDAIKDGIEKAGDFIDSKTGDKFKDQIDSVQSTVGGLVDKLSGGNAEAAPEAPAEAPPAAEAAPEGEAQQG</sequence>
<comment type="caution">
    <text evidence="2">The sequence shown here is derived from an EMBL/GenBank/DDBJ whole genome shotgun (WGS) entry which is preliminary data.</text>
</comment>
<keyword evidence="3" id="KW-1185">Reference proteome</keyword>